<dbReference type="AlphaFoldDB" id="A0A1E5CEY3"/>
<gene>
    <name evidence="1" type="ORF">A1OK_06085</name>
</gene>
<name>A0A1E5CEY3_9GAMM</name>
<dbReference type="Proteomes" id="UP000095039">
    <property type="component" value="Unassembled WGS sequence"/>
</dbReference>
<dbReference type="EMBL" id="AJWN02000011">
    <property type="protein sequence ID" value="OEE64070.1"/>
    <property type="molecule type" value="Genomic_DNA"/>
</dbReference>
<accession>A0A1E5CEY3</accession>
<protein>
    <submittedName>
        <fullName evidence="1">Uncharacterized protein</fullName>
    </submittedName>
</protein>
<keyword evidence="2" id="KW-1185">Reference proteome</keyword>
<reference evidence="1 2" key="1">
    <citation type="journal article" date="2012" name="Science">
        <title>Ecological populations of bacteria act as socially cohesive units of antibiotic production and resistance.</title>
        <authorList>
            <person name="Cordero O.X."/>
            <person name="Wildschutte H."/>
            <person name="Kirkup B."/>
            <person name="Proehl S."/>
            <person name="Ngo L."/>
            <person name="Hussain F."/>
            <person name="Le Roux F."/>
            <person name="Mincer T."/>
            <person name="Polz M.F."/>
        </authorList>
    </citation>
    <scope>NUCLEOTIDE SEQUENCE [LARGE SCALE GENOMIC DNA]</scope>
    <source>
        <strain evidence="1 2">FF-454</strain>
    </source>
</reference>
<dbReference type="RefSeq" id="WP_016960678.1">
    <property type="nucleotide sequence ID" value="NZ_AJWN02000011.1"/>
</dbReference>
<evidence type="ECO:0000313" key="2">
    <source>
        <dbReference type="Proteomes" id="UP000095039"/>
    </source>
</evidence>
<organism evidence="1 2">
    <name type="scientific">Enterovibrio norvegicus FF-454</name>
    <dbReference type="NCBI Taxonomy" id="1185651"/>
    <lineage>
        <taxon>Bacteria</taxon>
        <taxon>Pseudomonadati</taxon>
        <taxon>Pseudomonadota</taxon>
        <taxon>Gammaproteobacteria</taxon>
        <taxon>Vibrionales</taxon>
        <taxon>Vibrionaceae</taxon>
        <taxon>Enterovibrio</taxon>
    </lineage>
</organism>
<evidence type="ECO:0000313" key="1">
    <source>
        <dbReference type="EMBL" id="OEE64070.1"/>
    </source>
</evidence>
<sequence>MEAFFIPRLDTEVGLIRAEGAWDPLTVEIQVVELAMMGTDGWVDVTFWLSEQEHEGRVAAVISAAKHYLVGQ</sequence>
<comment type="caution">
    <text evidence="1">The sequence shown here is derived from an EMBL/GenBank/DDBJ whole genome shotgun (WGS) entry which is preliminary data.</text>
</comment>
<proteinExistence type="predicted"/>